<reference evidence="3" key="1">
    <citation type="submission" date="2023-03" db="EMBL/GenBank/DDBJ databases">
        <title>Draft genome sequence of a Mycolicibacterium mageritense strain H4_3_1 isolated from a hybrid biological-inorganic system reactor.</title>
        <authorList>
            <person name="Feng X."/>
            <person name="Kazama D."/>
            <person name="Sato K."/>
            <person name="Kobayashi H."/>
        </authorList>
    </citation>
    <scope>NUCLEOTIDE SEQUENCE</scope>
    <source>
        <strain evidence="3">H4_3_1</strain>
    </source>
</reference>
<keyword evidence="2" id="KW-0472">Membrane</keyword>
<evidence type="ECO:0000256" key="2">
    <source>
        <dbReference type="SAM" id="Phobius"/>
    </source>
</evidence>
<sequence>MTDRPTLRRRLLLYSTPVALMVVVVILKCVSVVVAGTAAQSDFTARDTTALGRDVATLNVLDVIEPAKTRFAAGALAVLEGRLDDAEREFALSLADTGPDSGCPARVNLELVRETLGDRAAAGFDAPGALARYLSARELVEQAPVGCFAGNSDPDPERRKVRDETAPRLDAKIAALRTAPPLPPPAAVPPPPPPPPPAAADSGAARPDAPLQLDPRGGDPFARLQQILRDAAARP</sequence>
<accession>A0AAI8TT30</accession>
<feature type="compositionally biased region" description="Low complexity" evidence="1">
    <location>
        <begin position="199"/>
        <end position="210"/>
    </location>
</feature>
<dbReference type="Proteomes" id="UP001241092">
    <property type="component" value="Chromosome"/>
</dbReference>
<dbReference type="AlphaFoldDB" id="A0AAI8TT30"/>
<feature type="transmembrane region" description="Helical" evidence="2">
    <location>
        <begin position="12"/>
        <end position="36"/>
    </location>
</feature>
<keyword evidence="2" id="KW-1133">Transmembrane helix</keyword>
<gene>
    <name evidence="3" type="ORF">hbim_01972</name>
</gene>
<feature type="compositionally biased region" description="Pro residues" evidence="1">
    <location>
        <begin position="180"/>
        <end position="198"/>
    </location>
</feature>
<evidence type="ECO:0000313" key="4">
    <source>
        <dbReference type="Proteomes" id="UP001241092"/>
    </source>
</evidence>
<evidence type="ECO:0000256" key="1">
    <source>
        <dbReference type="SAM" id="MobiDB-lite"/>
    </source>
</evidence>
<dbReference type="EMBL" id="AP027452">
    <property type="protein sequence ID" value="BDY28042.1"/>
    <property type="molecule type" value="Genomic_DNA"/>
</dbReference>
<keyword evidence="2" id="KW-0812">Transmembrane</keyword>
<feature type="region of interest" description="Disordered" evidence="1">
    <location>
        <begin position="174"/>
        <end position="221"/>
    </location>
</feature>
<evidence type="ECO:0000313" key="3">
    <source>
        <dbReference type="EMBL" id="BDY28042.1"/>
    </source>
</evidence>
<dbReference type="RefSeq" id="WP_286214571.1">
    <property type="nucleotide sequence ID" value="NZ_AP027452.1"/>
</dbReference>
<proteinExistence type="predicted"/>
<name>A0AAI8TT30_MYCME</name>
<protein>
    <submittedName>
        <fullName evidence="3">Uncharacterized protein</fullName>
    </submittedName>
</protein>
<organism evidence="3 4">
    <name type="scientific">Mycolicibacterium mageritense</name>
    <name type="common">Mycobacterium mageritense</name>
    <dbReference type="NCBI Taxonomy" id="53462"/>
    <lineage>
        <taxon>Bacteria</taxon>
        <taxon>Bacillati</taxon>
        <taxon>Actinomycetota</taxon>
        <taxon>Actinomycetes</taxon>
        <taxon>Mycobacteriales</taxon>
        <taxon>Mycobacteriaceae</taxon>
        <taxon>Mycolicibacterium</taxon>
    </lineage>
</organism>